<dbReference type="EMBL" id="JARQWQ010000024">
    <property type="protein sequence ID" value="KAK2563797.1"/>
    <property type="molecule type" value="Genomic_DNA"/>
</dbReference>
<keyword evidence="3" id="KW-1185">Reference proteome</keyword>
<dbReference type="AlphaFoldDB" id="A0AAD9QM25"/>
<reference evidence="2" key="2">
    <citation type="journal article" date="2023" name="Science">
        <title>Genomic signatures of disease resistance in endangered staghorn corals.</title>
        <authorList>
            <person name="Vollmer S.V."/>
            <person name="Selwyn J.D."/>
            <person name="Despard B.A."/>
            <person name="Roesel C.L."/>
        </authorList>
    </citation>
    <scope>NUCLEOTIDE SEQUENCE</scope>
    <source>
        <strain evidence="2">K2</strain>
    </source>
</reference>
<evidence type="ECO:0000256" key="1">
    <source>
        <dbReference type="SAM" id="MobiDB-lite"/>
    </source>
</evidence>
<evidence type="ECO:0000313" key="3">
    <source>
        <dbReference type="Proteomes" id="UP001249851"/>
    </source>
</evidence>
<dbReference type="Proteomes" id="UP001249851">
    <property type="component" value="Unassembled WGS sequence"/>
</dbReference>
<gene>
    <name evidence="2" type="ORF">P5673_012801</name>
</gene>
<protein>
    <submittedName>
        <fullName evidence="2">Uncharacterized protein</fullName>
    </submittedName>
</protein>
<feature type="compositionally biased region" description="Polar residues" evidence="1">
    <location>
        <begin position="1"/>
        <end position="11"/>
    </location>
</feature>
<organism evidence="2 3">
    <name type="scientific">Acropora cervicornis</name>
    <name type="common">Staghorn coral</name>
    <dbReference type="NCBI Taxonomy" id="6130"/>
    <lineage>
        <taxon>Eukaryota</taxon>
        <taxon>Metazoa</taxon>
        <taxon>Cnidaria</taxon>
        <taxon>Anthozoa</taxon>
        <taxon>Hexacorallia</taxon>
        <taxon>Scleractinia</taxon>
        <taxon>Astrocoeniina</taxon>
        <taxon>Acroporidae</taxon>
        <taxon>Acropora</taxon>
    </lineage>
</organism>
<comment type="caution">
    <text evidence="2">The sequence shown here is derived from an EMBL/GenBank/DDBJ whole genome shotgun (WGS) entry which is preliminary data.</text>
</comment>
<accession>A0AAD9QM25</accession>
<proteinExistence type="predicted"/>
<sequence length="65" mass="7185">MNSTAEGNLHSSHMKAHDEDKQQLHEVLADYSADVYSAVEVESGGCGKMHPFQFEIGTKAKYAEE</sequence>
<name>A0AAD9QM25_ACRCE</name>
<reference evidence="2" key="1">
    <citation type="journal article" date="2023" name="G3 (Bethesda)">
        <title>Whole genome assembly and annotation of the endangered Caribbean coral Acropora cervicornis.</title>
        <authorList>
            <person name="Selwyn J.D."/>
            <person name="Vollmer S.V."/>
        </authorList>
    </citation>
    <scope>NUCLEOTIDE SEQUENCE</scope>
    <source>
        <strain evidence="2">K2</strain>
    </source>
</reference>
<feature type="region of interest" description="Disordered" evidence="1">
    <location>
        <begin position="1"/>
        <end position="22"/>
    </location>
</feature>
<evidence type="ECO:0000313" key="2">
    <source>
        <dbReference type="EMBL" id="KAK2563797.1"/>
    </source>
</evidence>